<reference evidence="3" key="1">
    <citation type="submission" date="2011-02" db="EMBL/GenBank/DDBJ databases">
        <title>Complete sequence of Spirochaeta sp. Buddy.</title>
        <authorList>
            <person name="Lucas S."/>
            <person name="Copeland A."/>
            <person name="Lapidus A."/>
            <person name="Cheng J.-F."/>
            <person name="Goodwin L."/>
            <person name="Pitluck S."/>
            <person name="Zeytun A."/>
            <person name="Detter J.C."/>
            <person name="Han C."/>
            <person name="Tapia R."/>
            <person name="Land M."/>
            <person name="Hauser L."/>
            <person name="Kyrpides N."/>
            <person name="Ivanova N."/>
            <person name="Mikhailova N."/>
            <person name="Pagani I."/>
            <person name="Ritalahti K.M."/>
            <person name="Loeffler F.E."/>
            <person name="Woyke T."/>
        </authorList>
    </citation>
    <scope>NUCLEOTIDE SEQUENCE [LARGE SCALE GENOMIC DNA]</scope>
    <source>
        <strain evidence="3">ATCC BAA-1886 / DSM 22777 / Buddy</strain>
    </source>
</reference>
<dbReference type="CDD" id="cd03135">
    <property type="entry name" value="GATase1_DJ-1"/>
    <property type="match status" value="1"/>
</dbReference>
<dbReference type="RefSeq" id="WP_013607424.1">
    <property type="nucleotide sequence ID" value="NC_015152.1"/>
</dbReference>
<dbReference type="Gene3D" id="3.40.50.880">
    <property type="match status" value="1"/>
</dbReference>
<dbReference type="InterPro" id="IPR006287">
    <property type="entry name" value="DJ-1"/>
</dbReference>
<evidence type="ECO:0000313" key="3">
    <source>
        <dbReference type="Proteomes" id="UP000008466"/>
    </source>
</evidence>
<dbReference type="PANTHER" id="PTHR48094">
    <property type="entry name" value="PROTEIN/NUCLEIC ACID DEGLYCASE DJ-1-RELATED"/>
    <property type="match status" value="1"/>
</dbReference>
<dbReference type="PANTHER" id="PTHR48094:SF12">
    <property type="entry name" value="PARKINSON DISEASE PROTEIN 7 HOMOLOG"/>
    <property type="match status" value="1"/>
</dbReference>
<dbReference type="Proteomes" id="UP000008466">
    <property type="component" value="Chromosome"/>
</dbReference>
<dbReference type="InterPro" id="IPR050325">
    <property type="entry name" value="Prot/Nucl_acid_deglycase"/>
</dbReference>
<dbReference type="EMBL" id="CP002541">
    <property type="protein sequence ID" value="ADY13575.1"/>
    <property type="molecule type" value="Genomic_DNA"/>
</dbReference>
<dbReference type="OrthoDB" id="9800516at2"/>
<dbReference type="NCBIfam" id="TIGR01383">
    <property type="entry name" value="not_thiJ"/>
    <property type="match status" value="1"/>
</dbReference>
<evidence type="ECO:0000313" key="2">
    <source>
        <dbReference type="EMBL" id="ADY13575.1"/>
    </source>
</evidence>
<dbReference type="InterPro" id="IPR029062">
    <property type="entry name" value="Class_I_gatase-like"/>
</dbReference>
<protein>
    <submittedName>
        <fullName evidence="2">DJ-1 family protein</fullName>
    </submittedName>
</protein>
<dbReference type="InterPro" id="IPR002818">
    <property type="entry name" value="DJ-1/PfpI"/>
</dbReference>
<organism evidence="2 3">
    <name type="scientific">Sphaerochaeta globosa (strain ATCC BAA-1886 / DSM 22777 / Buddy)</name>
    <name type="common">Spirochaeta sp. (strain Buddy)</name>
    <dbReference type="NCBI Taxonomy" id="158189"/>
    <lineage>
        <taxon>Bacteria</taxon>
        <taxon>Pseudomonadati</taxon>
        <taxon>Spirochaetota</taxon>
        <taxon>Spirochaetia</taxon>
        <taxon>Spirochaetales</taxon>
        <taxon>Sphaerochaetaceae</taxon>
        <taxon>Sphaerochaeta</taxon>
    </lineage>
</organism>
<dbReference type="HOGENOM" id="CLU_000445_44_2_12"/>
<name>F0RWE4_SPHGB</name>
<dbReference type="KEGG" id="sbu:SpiBuddy_1751"/>
<gene>
    <name evidence="2" type="ordered locus">SpiBuddy_1751</name>
</gene>
<accession>F0RWE4</accession>
<feature type="domain" description="DJ-1/PfpI" evidence="1">
    <location>
        <begin position="4"/>
        <end position="164"/>
    </location>
</feature>
<sequence length="181" mass="18784">MVPSVLVILAEGFEEVEAVTPIDLLRRSGAKVTVAGLDDLLVKGSHGLVVGCDRHLSECMDDSYDCVVLPGGGKGSLNLASSFTVLEAVIKTAQKGFVAAICAAPAVVLGKTGLLDGKRVTGYPSTEEHCPGLVLENERVITDGRLITAQAAGSAVQFSLAIIAALFDTKTADSIAEQIKF</sequence>
<dbReference type="STRING" id="158189.SpiBuddy_1751"/>
<proteinExistence type="predicted"/>
<evidence type="ECO:0000259" key="1">
    <source>
        <dbReference type="Pfam" id="PF01965"/>
    </source>
</evidence>
<dbReference type="GO" id="GO:0005737">
    <property type="term" value="C:cytoplasm"/>
    <property type="evidence" value="ECO:0007669"/>
    <property type="project" value="TreeGrafter"/>
</dbReference>
<dbReference type="AlphaFoldDB" id="F0RWE4"/>
<dbReference type="eggNOG" id="COG0693">
    <property type="taxonomic scope" value="Bacteria"/>
</dbReference>
<dbReference type="SUPFAM" id="SSF52317">
    <property type="entry name" value="Class I glutamine amidotransferase-like"/>
    <property type="match status" value="1"/>
</dbReference>
<keyword evidence="3" id="KW-1185">Reference proteome</keyword>
<dbReference type="Pfam" id="PF01965">
    <property type="entry name" value="DJ-1_PfpI"/>
    <property type="match status" value="1"/>
</dbReference>